<dbReference type="eggNOG" id="ENOG503383V">
    <property type="taxonomic scope" value="Bacteria"/>
</dbReference>
<dbReference type="STRING" id="203124.Tery_2154"/>
<gene>
    <name evidence="1" type="ordered locus">Tery_2154</name>
</gene>
<name>Q113D6_TRIEI</name>
<sequence length="165" mass="19108">MWVFLDIDGVLVPEKKFDKRVLQKDIIKFDPGCLNEFENVLRRYPKTKIVISSSWREMYSLQKISSLFSPDIGMRVIGVTPYLHPIVIETNQHIRQQGVLEYLRQKNEKNPQWVAIDDIAEFYEPGSPVIVTDAYHGFNHNSAQMLDRYLASFCEKITSGNTIGQ</sequence>
<dbReference type="RefSeq" id="WP_011611758.1">
    <property type="nucleotide sequence ID" value="NC_008312.1"/>
</dbReference>
<dbReference type="OrthoDB" id="5519656at2"/>
<dbReference type="Pfam" id="PF18143">
    <property type="entry name" value="HAD_SAK_2"/>
    <property type="match status" value="1"/>
</dbReference>
<dbReference type="AlphaFoldDB" id="Q113D6"/>
<organism evidence="1">
    <name type="scientific">Trichodesmium erythraeum (strain IMS101)</name>
    <dbReference type="NCBI Taxonomy" id="203124"/>
    <lineage>
        <taxon>Bacteria</taxon>
        <taxon>Bacillati</taxon>
        <taxon>Cyanobacteriota</taxon>
        <taxon>Cyanophyceae</taxon>
        <taxon>Oscillatoriophycideae</taxon>
        <taxon>Oscillatoriales</taxon>
        <taxon>Microcoleaceae</taxon>
        <taxon>Trichodesmium</taxon>
    </lineage>
</organism>
<dbReference type="EMBL" id="CP000393">
    <property type="protein sequence ID" value="ABG51388.1"/>
    <property type="molecule type" value="Genomic_DNA"/>
</dbReference>
<reference evidence="1" key="1">
    <citation type="submission" date="2006-06" db="EMBL/GenBank/DDBJ databases">
        <title>Complete sequence of Trichodesmium erythraeum IMS101.</title>
        <authorList>
            <consortium name="US DOE Joint Genome Institute"/>
            <person name="Copeland A."/>
            <person name="Lucas S."/>
            <person name="Lapidus A."/>
            <person name="Barry K."/>
            <person name="Detter J.C."/>
            <person name="Glavina del Rio T."/>
            <person name="Hammon N."/>
            <person name="Israni S."/>
            <person name="Dalin E."/>
            <person name="Tice H."/>
            <person name="Pitluck S."/>
            <person name="Kiss H."/>
            <person name="Munk A.C."/>
            <person name="Brettin T."/>
            <person name="Bruce D."/>
            <person name="Han C."/>
            <person name="Tapia R."/>
            <person name="Gilna P."/>
            <person name="Schmutz J."/>
            <person name="Larimer F."/>
            <person name="Land M."/>
            <person name="Hauser L."/>
            <person name="Kyrpides N."/>
            <person name="Kim E."/>
            <person name="Richardson P."/>
        </authorList>
    </citation>
    <scope>NUCLEOTIDE SEQUENCE [LARGE SCALE GENOMIC DNA]</scope>
    <source>
        <strain evidence="1">IMS101</strain>
    </source>
</reference>
<protein>
    <submittedName>
        <fullName evidence="1">Uncharacterized protein</fullName>
    </submittedName>
</protein>
<dbReference type="KEGG" id="ter:Tery_2154"/>
<accession>Q113D6</accession>
<evidence type="ECO:0000313" key="1">
    <source>
        <dbReference type="EMBL" id="ABG51388.1"/>
    </source>
</evidence>
<proteinExistence type="predicted"/>
<dbReference type="HOGENOM" id="CLU_105444_2_0_3"/>